<feature type="binding site" evidence="10 13">
    <location>
        <position position="978"/>
    </location>
    <ligand>
        <name>Mn(2+)</name>
        <dbReference type="ChEBI" id="CHEBI:29035"/>
        <label>2</label>
    </ligand>
</feature>
<comment type="caution">
    <text evidence="17">The sequence shown here is derived from an EMBL/GenBank/DDBJ whole genome shotgun (WGS) entry which is preliminary data.</text>
</comment>
<dbReference type="SUPFAM" id="SSF52343">
    <property type="entry name" value="Ferredoxin reductase-like, C-terminal NADP-linked domain"/>
    <property type="match status" value="1"/>
</dbReference>
<feature type="binding site" evidence="10 12">
    <location>
        <begin position="1074"/>
        <end position="1075"/>
    </location>
    <ligand>
        <name>GMP</name>
        <dbReference type="ChEBI" id="CHEBI:58115"/>
    </ligand>
</feature>
<evidence type="ECO:0000259" key="16">
    <source>
        <dbReference type="PROSITE" id="PS51384"/>
    </source>
</evidence>
<keyword evidence="4 10" id="KW-0479">Metal-binding</keyword>
<evidence type="ECO:0000256" key="5">
    <source>
        <dbReference type="ARBA" id="ARBA00022741"/>
    </source>
</evidence>
<dbReference type="EMBL" id="JAAPAO010000003">
    <property type="protein sequence ID" value="KAF4678118.1"/>
    <property type="molecule type" value="Genomic_DNA"/>
</dbReference>
<gene>
    <name evidence="17" type="ORF">FOL47_005397</name>
</gene>
<dbReference type="InterPro" id="IPR039261">
    <property type="entry name" value="FNR_nucleotide-bd"/>
</dbReference>
<feature type="binding site" evidence="10 13">
    <location>
        <position position="946"/>
    </location>
    <ligand>
        <name>Mn(2+)</name>
        <dbReference type="ChEBI" id="CHEBI:29035"/>
        <label>1</label>
    </ligand>
</feature>
<feature type="binding site" evidence="10">
    <location>
        <position position="841"/>
    </location>
    <ligand>
        <name>Mn(2+)</name>
        <dbReference type="ChEBI" id="CHEBI:29035"/>
        <label>1</label>
    </ligand>
</feature>
<dbReference type="PANTHER" id="PTHR11118">
    <property type="entry name" value="RNA-SPLICING LIGASE RTCB HOMOLOG"/>
    <property type="match status" value="1"/>
</dbReference>
<dbReference type="PROSITE" id="PS01288">
    <property type="entry name" value="UPF0027"/>
    <property type="match status" value="1"/>
</dbReference>
<keyword evidence="15" id="KW-0472">Membrane</keyword>
<evidence type="ECO:0000256" key="10">
    <source>
        <dbReference type="HAMAP-Rule" id="MF_03144"/>
    </source>
</evidence>
<feature type="binding site" evidence="10 13">
    <location>
        <position position="1074"/>
    </location>
    <ligand>
        <name>Mn(2+)</name>
        <dbReference type="ChEBI" id="CHEBI:29035"/>
        <label>2</label>
    </ligand>
</feature>
<evidence type="ECO:0000256" key="12">
    <source>
        <dbReference type="PIRSR" id="PIRSR601233-2"/>
    </source>
</evidence>
<evidence type="ECO:0000256" key="6">
    <source>
        <dbReference type="ARBA" id="ARBA00023134"/>
    </source>
</evidence>
<comment type="catalytic activity">
    <reaction evidence="8 10">
        <text>a 3'-end 3'-phospho-ribonucleotide-RNA + a 5'-end dephospho-ribonucleoside-RNA + GTP = a ribonucleotidyl-ribonucleotide-RNA + GMP + diphosphate</text>
        <dbReference type="Rhea" id="RHEA:68076"/>
        <dbReference type="Rhea" id="RHEA-COMP:10463"/>
        <dbReference type="Rhea" id="RHEA-COMP:13936"/>
        <dbReference type="Rhea" id="RHEA-COMP:17355"/>
        <dbReference type="ChEBI" id="CHEBI:33019"/>
        <dbReference type="ChEBI" id="CHEBI:37565"/>
        <dbReference type="ChEBI" id="CHEBI:58115"/>
        <dbReference type="ChEBI" id="CHEBI:83062"/>
        <dbReference type="ChEBI" id="CHEBI:138284"/>
        <dbReference type="ChEBI" id="CHEBI:173118"/>
        <dbReference type="EC" id="6.5.1.8"/>
    </reaction>
</comment>
<feature type="binding site" evidence="10 13">
    <location>
        <position position="838"/>
    </location>
    <ligand>
        <name>Mn(2+)</name>
        <dbReference type="ChEBI" id="CHEBI:29035"/>
        <label>1</label>
    </ligand>
</feature>
<feature type="active site" description="GMP-histidine intermediate" evidence="10 11">
    <location>
        <position position="1149"/>
    </location>
</feature>
<dbReference type="GO" id="GO:0003972">
    <property type="term" value="F:RNA ligase (ATP) activity"/>
    <property type="evidence" value="ECO:0007669"/>
    <property type="project" value="TreeGrafter"/>
</dbReference>
<evidence type="ECO:0000256" key="1">
    <source>
        <dbReference type="ARBA" id="ARBA00008071"/>
    </source>
</evidence>
<keyword evidence="15" id="KW-0812">Transmembrane</keyword>
<dbReference type="Gene3D" id="3.90.1860.10">
    <property type="entry name" value="tRNA-splicing ligase RtcB"/>
    <property type="match status" value="1"/>
</dbReference>
<keyword evidence="7 10" id="KW-0464">Manganese</keyword>
<evidence type="ECO:0000313" key="18">
    <source>
        <dbReference type="Proteomes" id="UP000591131"/>
    </source>
</evidence>
<evidence type="ECO:0000256" key="4">
    <source>
        <dbReference type="ARBA" id="ARBA00022723"/>
    </source>
</evidence>
<keyword evidence="15" id="KW-1133">Transmembrane helix</keyword>
<comment type="similarity">
    <text evidence="1 10">Belongs to the RtcB family.</text>
</comment>
<dbReference type="InterPro" id="IPR001433">
    <property type="entry name" value="OxRdtase_FAD/NAD-bd"/>
</dbReference>
<dbReference type="SUPFAM" id="SSF63380">
    <property type="entry name" value="Riboflavin synthase domain-like"/>
    <property type="match status" value="1"/>
</dbReference>
<dbReference type="CDD" id="cd14686">
    <property type="entry name" value="bZIP"/>
    <property type="match status" value="1"/>
</dbReference>
<evidence type="ECO:0000256" key="9">
    <source>
        <dbReference type="ARBA" id="ARBA00049514"/>
    </source>
</evidence>
<dbReference type="InterPro" id="IPR017938">
    <property type="entry name" value="Riboflavin_synthase-like_b-brl"/>
</dbReference>
<dbReference type="GO" id="GO:0046872">
    <property type="term" value="F:metal ion binding"/>
    <property type="evidence" value="ECO:0007669"/>
    <property type="project" value="UniProtKB-KW"/>
</dbReference>
<evidence type="ECO:0000256" key="8">
    <source>
        <dbReference type="ARBA" id="ARBA00047746"/>
    </source>
</evidence>
<dbReference type="GO" id="GO:0170057">
    <property type="term" value="F:RNA ligase (GTP) activity"/>
    <property type="evidence" value="ECO:0007669"/>
    <property type="project" value="UniProtKB-EC"/>
</dbReference>
<name>A0A7J6N2I4_PERCH</name>
<feature type="transmembrane region" description="Helical" evidence="15">
    <location>
        <begin position="582"/>
        <end position="601"/>
    </location>
</feature>
<feature type="coiled-coil region" evidence="14">
    <location>
        <begin position="116"/>
        <end position="143"/>
    </location>
</feature>
<keyword evidence="6 10" id="KW-0342">GTP-binding</keyword>
<dbReference type="GO" id="GO:0072669">
    <property type="term" value="C:tRNA-splicing ligase complex"/>
    <property type="evidence" value="ECO:0007669"/>
    <property type="project" value="UniProtKB-UniRule"/>
</dbReference>
<dbReference type="Proteomes" id="UP000591131">
    <property type="component" value="Unassembled WGS sequence"/>
</dbReference>
<reference evidence="17 18" key="1">
    <citation type="submission" date="2020-04" db="EMBL/GenBank/DDBJ databases">
        <title>Perkinsus chesapeaki whole genome sequence.</title>
        <authorList>
            <person name="Bogema D.R."/>
        </authorList>
    </citation>
    <scope>NUCLEOTIDE SEQUENCE [LARGE SCALE GENOMIC DNA]</scope>
    <source>
        <strain evidence="17">ATCC PRA-425</strain>
    </source>
</reference>
<evidence type="ECO:0000256" key="11">
    <source>
        <dbReference type="PIRSR" id="PIRSR601233-1"/>
    </source>
</evidence>
<dbReference type="Gene3D" id="3.40.50.80">
    <property type="entry name" value="Nucleotide-binding domain of ferredoxin-NADP reductase (FNR) module"/>
    <property type="match status" value="1"/>
</dbReference>
<dbReference type="InterPro" id="IPR027513">
    <property type="entry name" value="RtcB_euk"/>
</dbReference>
<evidence type="ECO:0000256" key="7">
    <source>
        <dbReference type="ARBA" id="ARBA00023211"/>
    </source>
</evidence>
<keyword evidence="3 10" id="KW-0819">tRNA processing</keyword>
<feature type="domain" description="FAD-binding FR-type" evidence="16">
    <location>
        <begin position="275"/>
        <end position="378"/>
    </location>
</feature>
<feature type="binding site" evidence="10 12">
    <location>
        <begin position="945"/>
        <end position="949"/>
    </location>
    <ligand>
        <name>GMP</name>
        <dbReference type="ChEBI" id="CHEBI:58115"/>
    </ligand>
</feature>
<dbReference type="GO" id="GO:0005634">
    <property type="term" value="C:nucleus"/>
    <property type="evidence" value="ECO:0007669"/>
    <property type="project" value="TreeGrafter"/>
</dbReference>
<feature type="transmembrane region" description="Helical" evidence="15">
    <location>
        <begin position="608"/>
        <end position="633"/>
    </location>
</feature>
<dbReference type="GO" id="GO:0006388">
    <property type="term" value="P:tRNA splicing, via endonucleolytic cleavage and ligation"/>
    <property type="evidence" value="ECO:0007669"/>
    <property type="project" value="UniProtKB-UniRule"/>
</dbReference>
<protein>
    <recommendedName>
        <fullName evidence="10">RNA-splicing ligase RtcB homolog</fullName>
        <ecNumber evidence="10">6.5.1.8</ecNumber>
    </recommendedName>
    <alternativeName>
        <fullName evidence="10">3'-phosphate/5'-hydroxy nucleic acid ligase</fullName>
    </alternativeName>
</protein>
<keyword evidence="2 10" id="KW-0436">Ligase</keyword>
<feature type="binding site" evidence="10">
    <location>
        <position position="841"/>
    </location>
    <ligand>
        <name>Mn(2+)</name>
        <dbReference type="ChEBI" id="CHEBI:29035"/>
        <label>2</label>
    </ligand>
</feature>
<feature type="binding site" evidence="10 12">
    <location>
        <begin position="1149"/>
        <end position="1152"/>
    </location>
    <ligand>
        <name>GMP</name>
        <dbReference type="ChEBI" id="CHEBI:58115"/>
    </ligand>
</feature>
<comment type="function">
    <text evidence="10">Catalytic subunit of the tRNA-splicing ligase complex that acts by directly joining spliced tRNA halves to mature-sized tRNAs by incorporating the precursor-derived splice junction phosphate into the mature tRNA as a canonical 3',5'-phosphodiester. May act as an RNA ligase with broad substrate specificity, and may function toward other RNAs.</text>
</comment>
<dbReference type="PANTHER" id="PTHR11118:SF1">
    <property type="entry name" value="RNA-SPLICING LIGASE RTCB HOMOLOG"/>
    <property type="match status" value="1"/>
</dbReference>
<dbReference type="CDD" id="cd06183">
    <property type="entry name" value="cyt_b5_reduct_like"/>
    <property type="match status" value="1"/>
</dbReference>
<comment type="catalytic activity">
    <reaction evidence="9 10">
        <text>a 3'-end 2',3'-cyclophospho-ribonucleotide-RNA + a 5'-end dephospho-ribonucleoside-RNA + GTP + H2O = a ribonucleotidyl-ribonucleotide-RNA + GMP + diphosphate + H(+)</text>
        <dbReference type="Rhea" id="RHEA:68080"/>
        <dbReference type="Rhea" id="RHEA-COMP:10464"/>
        <dbReference type="Rhea" id="RHEA-COMP:13936"/>
        <dbReference type="Rhea" id="RHEA-COMP:17355"/>
        <dbReference type="ChEBI" id="CHEBI:15377"/>
        <dbReference type="ChEBI" id="CHEBI:15378"/>
        <dbReference type="ChEBI" id="CHEBI:33019"/>
        <dbReference type="ChEBI" id="CHEBI:37565"/>
        <dbReference type="ChEBI" id="CHEBI:58115"/>
        <dbReference type="ChEBI" id="CHEBI:83064"/>
        <dbReference type="ChEBI" id="CHEBI:138284"/>
        <dbReference type="ChEBI" id="CHEBI:173118"/>
        <dbReference type="EC" id="6.5.1.8"/>
    </reaction>
</comment>
<evidence type="ECO:0000256" key="2">
    <source>
        <dbReference type="ARBA" id="ARBA00022598"/>
    </source>
</evidence>
<keyword evidence="5 10" id="KW-0547">Nucleotide-binding</keyword>
<feature type="binding site" evidence="10 12">
    <location>
        <begin position="1123"/>
        <end position="1126"/>
    </location>
    <ligand>
        <name>GMP</name>
        <dbReference type="ChEBI" id="CHEBI:58115"/>
    </ligand>
</feature>
<feature type="binding site" evidence="10 12">
    <location>
        <position position="1225"/>
    </location>
    <ligand>
        <name>GMP</name>
        <dbReference type="ChEBI" id="CHEBI:58115"/>
    </ligand>
</feature>
<dbReference type="OrthoDB" id="10249697at2759"/>
<evidence type="ECO:0000256" key="15">
    <source>
        <dbReference type="SAM" id="Phobius"/>
    </source>
</evidence>
<dbReference type="InterPro" id="IPR017927">
    <property type="entry name" value="FAD-bd_FR_type"/>
</dbReference>
<proteinExistence type="inferred from homology"/>
<keyword evidence="14" id="KW-0175">Coiled coil</keyword>
<dbReference type="SUPFAM" id="SSF103365">
    <property type="entry name" value="Hypothetical protein PH1602"/>
    <property type="match status" value="1"/>
</dbReference>
<evidence type="ECO:0000256" key="13">
    <source>
        <dbReference type="PIRSR" id="PIRSR601233-3"/>
    </source>
</evidence>
<evidence type="ECO:0000313" key="17">
    <source>
        <dbReference type="EMBL" id="KAF4678118.1"/>
    </source>
</evidence>
<feature type="binding site" evidence="10 12">
    <location>
        <position position="1130"/>
    </location>
    <ligand>
        <name>GMP</name>
        <dbReference type="ChEBI" id="CHEBI:58115"/>
    </ligand>
</feature>
<dbReference type="InterPro" id="IPR008333">
    <property type="entry name" value="Cbr1-like_FAD-bd_dom"/>
</dbReference>
<evidence type="ECO:0000256" key="3">
    <source>
        <dbReference type="ARBA" id="ARBA00022694"/>
    </source>
</evidence>
<evidence type="ECO:0000256" key="14">
    <source>
        <dbReference type="SAM" id="Coils"/>
    </source>
</evidence>
<accession>A0A7J6N2I4</accession>
<dbReference type="PRINTS" id="PR00406">
    <property type="entry name" value="CYTB5RDTASE"/>
</dbReference>
<dbReference type="AlphaFoldDB" id="A0A7J6N2I4"/>
<dbReference type="PROSITE" id="PS51384">
    <property type="entry name" value="FAD_FR"/>
    <property type="match status" value="1"/>
</dbReference>
<comment type="cofactor">
    <cofactor evidence="10 13">
        <name>Mn(2+)</name>
        <dbReference type="ChEBI" id="CHEBI:29035"/>
    </cofactor>
    <text evidence="10 13">Binds 2 manganese ions per subunit.</text>
</comment>
<dbReference type="Pfam" id="PF00970">
    <property type="entry name" value="FAD_binding_6"/>
    <property type="match status" value="1"/>
</dbReference>
<dbReference type="GO" id="GO:0005525">
    <property type="term" value="F:GTP binding"/>
    <property type="evidence" value="ECO:0007669"/>
    <property type="project" value="UniProtKB-KW"/>
</dbReference>
<dbReference type="FunFam" id="3.90.1860.10:FF:000001">
    <property type="entry name" value="tRNA-splicing ligase RtcB homolog"/>
    <property type="match status" value="1"/>
</dbReference>
<dbReference type="InterPro" id="IPR001233">
    <property type="entry name" value="RtcB"/>
</dbReference>
<dbReference type="Gene3D" id="2.40.30.10">
    <property type="entry name" value="Translation factors"/>
    <property type="match status" value="1"/>
</dbReference>
<dbReference type="Pfam" id="PF00175">
    <property type="entry name" value="NAD_binding_1"/>
    <property type="match status" value="1"/>
</dbReference>
<dbReference type="InterPro" id="IPR036025">
    <property type="entry name" value="RtcB-like_sf"/>
</dbReference>
<keyword evidence="18" id="KW-1185">Reference proteome</keyword>
<dbReference type="HAMAP" id="MF_03144">
    <property type="entry name" value="RtcB_euk"/>
    <property type="match status" value="1"/>
</dbReference>
<sequence>MSLAPPMSACRENDYLVDAFSLSSGSSSSVLDGAVGYGSSSTPLSAASSVGGNFGSLSNRRMRMVYDTNLPRDQLIAMKRARKRQLNRESAQRVREKRKMESSAFETQLRATRMALDVARKQLAEILAERNELRRRLARYENSGPAGREFNASSSSAANNDVPMSFGTTTTNSTTANGQFKPFDLNNIFGGSIFSSTSVTPSSVPDNNVAKPFPLTADGCGLDNEPRICEGAGGLEDLKASGVRGDSFASSSALTGVSYSGSALDGRKPPKALSPYGRAFKLTNRKRVSADTHIYRFGLQTDEHVLGLPIGQHVLLAPLGTALPSRPYTPITIDQVTKGYVEFLIKTYPTGRLTPWLSRLEIGDEAFVSGPFGPFTYEGRGAVKIHDEITGERRQSVAKSLTMFAGGTGITPLYQLVQAIQADPDDKTTIDLHFSNRSAEDVLLLGELTERLKAWGDSFRATFYVDTGPVPEGMVGGQLTPEAVEKIISEKPPTDMDHCNSPVYKVISEALQSHGIELWYINGTSGWLTGPGRRKMLRLIYLLPCLRSHLIYLSLFEYQETILPLIEVSPHWTIPEISFHPFWYWPGVLVAPHFQLLPYVFPLFITNALLAVVMLYSLVMVAVHDFIWVVSLIRLRSLGELMQEVDWTIRECAVRCAIFTFLPDPLQDLLFYLSLAWDGLLLAVQALMPVAVTVGYFLWWKGASADVQERYADWGYRLVRQPFEEDKKFISKMESPRWHIDKGFVENMNVPVKFYANDKIMPAVMDELQRYSVRPAGEAGFLPALKQLGNVASLPGIVGNAIGLPDIHSGYGFAVGSVAAFDASDPRAVVSPGGVGFDINCGVRLLRTNLTLEDVEPVKEQLVQALYDCIPVGVGSEGVVPVNQDTLREALQYGMDWSVREGYSWVEDKYHCEEQGRLLNADASEVSRRAMIRGVPQLGTLGAGNHYAEVQVVDEIYDKYAAKQLGLDHPGQVCLMMHSGSRGLGHQVATDALQLMCKAAMTRKNPIHLNDPQLSCAPINSDEGQLYLRAMAAAANFAWVNRSTITFMARQAFSKVFHQDADDLDMHVVYDISHNTAKLEEHLVNGEVKQLLVHRKGATRAFPPNHPLVASDYQSIGEPVLIGGSMGTCSYVLVGTHTGEKETFSSTCHGAGRVLSRSGSRRKLDYDHVTSELADRGVSMRVASPKLIVEEAPESYKDVTAVVNTCHQAGISRKVVKMRPIAVVKG</sequence>
<dbReference type="EC" id="6.5.1.8" evidence="10"/>
<comment type="miscellaneous">
    <text evidence="10">Ligation probably proceeds through 3 nucleotidyl transfer steps, with 2',3'-cyclic phosphate termini being hydrolyzed to 3'-P termini in a step that precedes 3'-P activation with GMP. In the first nucleotidyl transfer step, RTCB reacts with GTP to form a covalent RTCB-histidine-GMP intermediate with release of PPi; in the second step, the GMP moiety is transferred to the RNA 3'-P; in the third step, the 5'-OH from the opposite RNA strand attacks the activated 3'-P to form a 3',5'-phosphodiester bond and release GMP.</text>
</comment>
<dbReference type="GO" id="GO:0016491">
    <property type="term" value="F:oxidoreductase activity"/>
    <property type="evidence" value="ECO:0007669"/>
    <property type="project" value="InterPro"/>
</dbReference>
<comment type="subunit">
    <text evidence="10">Catalytic component of the tRNA-splicing ligase complex.</text>
</comment>
<organism evidence="17 18">
    <name type="scientific">Perkinsus chesapeaki</name>
    <name type="common">Clam parasite</name>
    <name type="synonym">Perkinsus andrewsi</name>
    <dbReference type="NCBI Taxonomy" id="330153"/>
    <lineage>
        <taxon>Eukaryota</taxon>
        <taxon>Sar</taxon>
        <taxon>Alveolata</taxon>
        <taxon>Perkinsozoa</taxon>
        <taxon>Perkinsea</taxon>
        <taxon>Perkinsida</taxon>
        <taxon>Perkinsidae</taxon>
        <taxon>Perkinsus</taxon>
    </lineage>
</organism>
<dbReference type="Pfam" id="PF01139">
    <property type="entry name" value="RtcB"/>
    <property type="match status" value="1"/>
</dbReference>